<dbReference type="EMBL" id="JALKHS010000010">
    <property type="protein sequence ID" value="MCK0532618.1"/>
    <property type="molecule type" value="Genomic_DNA"/>
</dbReference>
<comment type="caution">
    <text evidence="5">The sequence shown here is derived from an EMBL/GenBank/DDBJ whole genome shotgun (WGS) entry which is preliminary data.</text>
</comment>
<evidence type="ECO:0000259" key="4">
    <source>
        <dbReference type="SMART" id="SM01217"/>
    </source>
</evidence>
<evidence type="ECO:0000256" key="1">
    <source>
        <dbReference type="ARBA" id="ARBA00005336"/>
    </source>
</evidence>
<proteinExistence type="inferred from homology"/>
<evidence type="ECO:0000313" key="5">
    <source>
        <dbReference type="EMBL" id="MCK0532618.1"/>
    </source>
</evidence>
<keyword evidence="3" id="KW-0732">Signal</keyword>
<keyword evidence="6" id="KW-1185">Reference proteome</keyword>
<dbReference type="Gene3D" id="2.60.40.10">
    <property type="entry name" value="Immunoglobulins"/>
    <property type="match status" value="1"/>
</dbReference>
<dbReference type="InterPro" id="IPR013783">
    <property type="entry name" value="Ig-like_fold"/>
</dbReference>
<dbReference type="SUPFAM" id="SSF51445">
    <property type="entry name" value="(Trans)glycosidases"/>
    <property type="match status" value="1"/>
</dbReference>
<protein>
    <submittedName>
        <fullName evidence="5">Glycoside hydrolase family 3 C-terminal domain-containing protein</fullName>
    </submittedName>
</protein>
<dbReference type="GO" id="GO:0016787">
    <property type="term" value="F:hydrolase activity"/>
    <property type="evidence" value="ECO:0007669"/>
    <property type="project" value="UniProtKB-KW"/>
</dbReference>
<reference evidence="5 6" key="1">
    <citation type="submission" date="2022-04" db="EMBL/GenBank/DDBJ databases">
        <authorList>
            <person name="Huq M.A."/>
        </authorList>
    </citation>
    <scope>NUCLEOTIDE SEQUENCE [LARGE SCALE GENOMIC DNA]</scope>
    <source>
        <strain evidence="5 6">MAH-33</strain>
    </source>
</reference>
<evidence type="ECO:0000256" key="2">
    <source>
        <dbReference type="ARBA" id="ARBA00022801"/>
    </source>
</evidence>
<dbReference type="PANTHER" id="PTHR42715:SF10">
    <property type="entry name" value="BETA-GLUCOSIDASE"/>
    <property type="match status" value="1"/>
</dbReference>
<dbReference type="SMART" id="SM01217">
    <property type="entry name" value="Fn3_like"/>
    <property type="match status" value="1"/>
</dbReference>
<accession>A0ABT0DZT0</accession>
<sequence>MALASAWGSWVLLGAISPAASLADTPRAATLPWMSPDIIARQDGASEADQREAVARQRAQLLLKAMSLPQKMQQLTGSAPEILPELPQCFGGRHISGIAALGIPTFRVTNGPVGLGQNDCVDAQLVAKAGSAAKAAGLAYTHPSSAKATALPSAMGIAASFDPDVASAYGEIIANEMHSLGLHVFEAPGVNLARLPILGRNFEYFGEDPYLSGVMAVAETKAVQSKGLIAMLKHFVANEQETNRMSIQETVDQQTLREIYLLPFEMGVKDGGAAAVMCAYNYVNGKSSCENEDILTGVLRREWGFTGYVQSDFFAMKSTAATLKAGLDNEMPTPLFWSVDKLGSALSKGEITAADINTALERRYTQMFKAGIFERPLVQTPMAVEENGRKARDIGTRAAVLLQNGGALPFRRDVQSVMVIGKGSQVYAQQAVAGGSLPGEPMGSGGGSSDVVPHYTVTPVEGLRNVLKSLGNSGAAVKLALVDDANMSATIDGARVSFADVTAQAGAADAVIIMAGTISEEGADRATFAGASGRQLAGSAAAGDNLDWYAPRSNVIALTNGRNAARNSQTVAMIKALLAAPSRTGVSMNRKTVLVLKDNAGVAMDPHLVGPRGPAILESWFPGQEDGNIVAELLFGIKNPSGKLPVTFPYVGKGFLDNVSAEQFPGLYDEATKKQTVRYAERLNIGYRWYDANVSGNCKLVKGRNPCVAFPFGHGLSYTSFAMSNMTVAYDPTAKLYRAKAVVANTGKMAGAEVVQAYLALPRSADAAGAPQPPKRLVGFERVELQPGERKEVEIIIDPAASNHPLSVWRETEQKWVVPEGQFALWLGKSSSPIDLMLAGRFSYRK</sequence>
<dbReference type="InterPro" id="IPR050288">
    <property type="entry name" value="Cellulose_deg_GH3"/>
</dbReference>
<dbReference type="Gene3D" id="3.40.50.1700">
    <property type="entry name" value="Glycoside hydrolase family 3 C-terminal domain"/>
    <property type="match status" value="1"/>
</dbReference>
<evidence type="ECO:0000256" key="3">
    <source>
        <dbReference type="SAM" id="SignalP"/>
    </source>
</evidence>
<evidence type="ECO:0000313" key="6">
    <source>
        <dbReference type="Proteomes" id="UP001203512"/>
    </source>
</evidence>
<dbReference type="InterPro" id="IPR001764">
    <property type="entry name" value="Glyco_hydro_3_N"/>
</dbReference>
<feature type="domain" description="Fibronectin type III-like" evidence="4">
    <location>
        <begin position="753"/>
        <end position="831"/>
    </location>
</feature>
<dbReference type="InterPro" id="IPR036962">
    <property type="entry name" value="Glyco_hydro_3_N_sf"/>
</dbReference>
<dbReference type="SUPFAM" id="SSF52279">
    <property type="entry name" value="Beta-D-glucan exohydrolase, C-terminal domain"/>
    <property type="match status" value="1"/>
</dbReference>
<dbReference type="PANTHER" id="PTHR42715">
    <property type="entry name" value="BETA-GLUCOSIDASE"/>
    <property type="match status" value="1"/>
</dbReference>
<keyword evidence="2 5" id="KW-0378">Hydrolase</keyword>
<feature type="chain" id="PRO_5046978526" evidence="3">
    <location>
        <begin position="24"/>
        <end position="846"/>
    </location>
</feature>
<feature type="signal peptide" evidence="3">
    <location>
        <begin position="1"/>
        <end position="23"/>
    </location>
</feature>
<dbReference type="InterPro" id="IPR026891">
    <property type="entry name" value="Fn3-like"/>
</dbReference>
<dbReference type="PRINTS" id="PR00133">
    <property type="entry name" value="GLHYDRLASE3"/>
</dbReference>
<dbReference type="Pfam" id="PF00933">
    <property type="entry name" value="Glyco_hydro_3"/>
    <property type="match status" value="1"/>
</dbReference>
<dbReference type="InterPro" id="IPR036881">
    <property type="entry name" value="Glyco_hydro_3_C_sf"/>
</dbReference>
<organism evidence="5 6">
    <name type="scientific">Sphingobium agri</name>
    <dbReference type="NCBI Taxonomy" id="2933566"/>
    <lineage>
        <taxon>Bacteria</taxon>
        <taxon>Pseudomonadati</taxon>
        <taxon>Pseudomonadota</taxon>
        <taxon>Alphaproteobacteria</taxon>
        <taxon>Sphingomonadales</taxon>
        <taxon>Sphingomonadaceae</taxon>
        <taxon>Sphingobium</taxon>
    </lineage>
</organism>
<dbReference type="Proteomes" id="UP001203512">
    <property type="component" value="Unassembled WGS sequence"/>
</dbReference>
<dbReference type="Pfam" id="PF14310">
    <property type="entry name" value="Fn3-like"/>
    <property type="match status" value="1"/>
</dbReference>
<dbReference type="InterPro" id="IPR002772">
    <property type="entry name" value="Glyco_hydro_3_C"/>
</dbReference>
<dbReference type="InterPro" id="IPR017853">
    <property type="entry name" value="GH"/>
</dbReference>
<dbReference type="Pfam" id="PF01915">
    <property type="entry name" value="Glyco_hydro_3_C"/>
    <property type="match status" value="1"/>
</dbReference>
<gene>
    <name evidence="5" type="ORF">MU848_13590</name>
</gene>
<name>A0ABT0DZT0_9SPHN</name>
<comment type="similarity">
    <text evidence="1">Belongs to the glycosyl hydrolase 3 family.</text>
</comment>
<dbReference type="Gene3D" id="3.20.20.300">
    <property type="entry name" value="Glycoside hydrolase, family 3, N-terminal domain"/>
    <property type="match status" value="1"/>
</dbReference>